<name>A0A542YS29_9MICO</name>
<keyword evidence="2 6" id="KW-0812">Transmembrane</keyword>
<keyword evidence="9" id="KW-1185">Reference proteome</keyword>
<gene>
    <name evidence="8" type="ORF">FB467_1981</name>
</gene>
<evidence type="ECO:0000313" key="8">
    <source>
        <dbReference type="EMBL" id="TQL50861.1"/>
    </source>
</evidence>
<evidence type="ECO:0000256" key="5">
    <source>
        <dbReference type="ARBA" id="ARBA00023251"/>
    </source>
</evidence>
<dbReference type="PROSITE" id="PS51012">
    <property type="entry name" value="ABC_TM2"/>
    <property type="match status" value="1"/>
</dbReference>
<dbReference type="PIRSF" id="PIRSF006648">
    <property type="entry name" value="DrrB"/>
    <property type="match status" value="1"/>
</dbReference>
<dbReference type="PANTHER" id="PTHR43027">
    <property type="entry name" value="DOXORUBICIN RESISTANCE ABC TRANSPORTER PERMEASE PROTEIN DRRC-RELATED"/>
    <property type="match status" value="1"/>
</dbReference>
<dbReference type="Proteomes" id="UP000319516">
    <property type="component" value="Unassembled WGS sequence"/>
</dbReference>
<feature type="transmembrane region" description="Helical" evidence="6">
    <location>
        <begin position="241"/>
        <end position="261"/>
    </location>
</feature>
<organism evidence="8 9">
    <name type="scientific">Ornithinicoccus hortensis</name>
    <dbReference type="NCBI Taxonomy" id="82346"/>
    <lineage>
        <taxon>Bacteria</taxon>
        <taxon>Bacillati</taxon>
        <taxon>Actinomycetota</taxon>
        <taxon>Actinomycetes</taxon>
        <taxon>Micrococcales</taxon>
        <taxon>Intrasporangiaceae</taxon>
        <taxon>Ornithinicoccus</taxon>
    </lineage>
</organism>
<keyword evidence="4 6" id="KW-0472">Membrane</keyword>
<feature type="transmembrane region" description="Helical" evidence="6">
    <location>
        <begin position="77"/>
        <end position="100"/>
    </location>
</feature>
<reference evidence="8 9" key="1">
    <citation type="submission" date="2019-06" db="EMBL/GenBank/DDBJ databases">
        <title>Sequencing the genomes of 1000 actinobacteria strains.</title>
        <authorList>
            <person name="Klenk H.-P."/>
        </authorList>
    </citation>
    <scope>NUCLEOTIDE SEQUENCE [LARGE SCALE GENOMIC DNA]</scope>
    <source>
        <strain evidence="8 9">DSM 12335</strain>
    </source>
</reference>
<accession>A0A542YS29</accession>
<comment type="subcellular location">
    <subcellularLocation>
        <location evidence="1">Membrane</location>
        <topology evidence="1">Multi-pass membrane protein</topology>
    </subcellularLocation>
</comment>
<dbReference type="EMBL" id="VFOP01000001">
    <property type="protein sequence ID" value="TQL50861.1"/>
    <property type="molecule type" value="Genomic_DNA"/>
</dbReference>
<dbReference type="PANTHER" id="PTHR43027:SF2">
    <property type="entry name" value="TRANSPORT PERMEASE PROTEIN"/>
    <property type="match status" value="1"/>
</dbReference>
<dbReference type="InterPro" id="IPR000412">
    <property type="entry name" value="ABC_2_transport"/>
</dbReference>
<feature type="transmembrane region" description="Helical" evidence="6">
    <location>
        <begin position="121"/>
        <end position="144"/>
    </location>
</feature>
<evidence type="ECO:0000256" key="1">
    <source>
        <dbReference type="ARBA" id="ARBA00004141"/>
    </source>
</evidence>
<dbReference type="AlphaFoldDB" id="A0A542YS29"/>
<dbReference type="GO" id="GO:0140359">
    <property type="term" value="F:ABC-type transporter activity"/>
    <property type="evidence" value="ECO:0007669"/>
    <property type="project" value="InterPro"/>
</dbReference>
<feature type="transmembrane region" description="Helical" evidence="6">
    <location>
        <begin position="34"/>
        <end position="57"/>
    </location>
</feature>
<evidence type="ECO:0000259" key="7">
    <source>
        <dbReference type="PROSITE" id="PS51012"/>
    </source>
</evidence>
<evidence type="ECO:0000313" key="9">
    <source>
        <dbReference type="Proteomes" id="UP000319516"/>
    </source>
</evidence>
<feature type="transmembrane region" description="Helical" evidence="6">
    <location>
        <begin position="156"/>
        <end position="177"/>
    </location>
</feature>
<evidence type="ECO:0000256" key="2">
    <source>
        <dbReference type="ARBA" id="ARBA00022692"/>
    </source>
</evidence>
<dbReference type="GO" id="GO:0043190">
    <property type="term" value="C:ATP-binding cassette (ABC) transporter complex"/>
    <property type="evidence" value="ECO:0007669"/>
    <property type="project" value="InterPro"/>
</dbReference>
<comment type="caution">
    <text evidence="8">The sequence shown here is derived from an EMBL/GenBank/DDBJ whole genome shotgun (WGS) entry which is preliminary data.</text>
</comment>
<evidence type="ECO:0000256" key="3">
    <source>
        <dbReference type="ARBA" id="ARBA00022989"/>
    </source>
</evidence>
<keyword evidence="5" id="KW-0046">Antibiotic resistance</keyword>
<proteinExistence type="predicted"/>
<keyword evidence="3 6" id="KW-1133">Transmembrane helix</keyword>
<feature type="transmembrane region" description="Helical" evidence="6">
    <location>
        <begin position="189"/>
        <end position="206"/>
    </location>
</feature>
<dbReference type="InterPro" id="IPR047817">
    <property type="entry name" value="ABC2_TM_bact-type"/>
</dbReference>
<dbReference type="InterPro" id="IPR052902">
    <property type="entry name" value="ABC-2_transporter"/>
</dbReference>
<evidence type="ECO:0000256" key="4">
    <source>
        <dbReference type="ARBA" id="ARBA00023136"/>
    </source>
</evidence>
<feature type="domain" description="ABC transmembrane type-2" evidence="7">
    <location>
        <begin position="35"/>
        <end position="267"/>
    </location>
</feature>
<dbReference type="RefSeq" id="WP_141784934.1">
    <property type="nucleotide sequence ID" value="NZ_BAAAIK010000002.1"/>
</dbReference>
<dbReference type="Pfam" id="PF12698">
    <property type="entry name" value="ABC2_membrane_3"/>
    <property type="match status" value="1"/>
</dbReference>
<dbReference type="GO" id="GO:0046677">
    <property type="term" value="P:response to antibiotic"/>
    <property type="evidence" value="ECO:0007669"/>
    <property type="project" value="UniProtKB-KW"/>
</dbReference>
<protein>
    <submittedName>
        <fullName evidence="8">ABC-2 type transport system permease protein</fullName>
    </submittedName>
</protein>
<evidence type="ECO:0000256" key="6">
    <source>
        <dbReference type="SAM" id="Phobius"/>
    </source>
</evidence>
<dbReference type="OrthoDB" id="3217868at2"/>
<sequence>MTATTKPYAGSTRTGMRGLGALTRTEGRLFLRDFGSLFFVLIFPSVLLIGMGLAIPGMREPITDAGPLWGQFTVVDLFLPVMLCVAAATAGLTALPAYLASYRETGVLRRLSTTPMRPQGVLLAQLVVQLVAVTVGALLALLAGRLVFGSPMPERPVLAVVTFLLAVTAMFGIGLLIGGVANKGTTASGIGMLVYFPMLFMAGLWTPGPAMPDAVARVATYTPLGAGSQAMNVAWFGDGDFPLTQLVVMVVWSVLLFLVAARTFRWE</sequence>
<dbReference type="InterPro" id="IPR013525">
    <property type="entry name" value="ABC2_TM"/>
</dbReference>